<feature type="domain" description="Purple acid phosphatase N-terminal" evidence="2">
    <location>
        <begin position="147"/>
        <end position="299"/>
    </location>
</feature>
<gene>
    <name evidence="3" type="ORF">OW157_06620</name>
</gene>
<dbReference type="SUPFAM" id="SSF56300">
    <property type="entry name" value="Metallo-dependent phosphatases"/>
    <property type="match status" value="1"/>
</dbReference>
<dbReference type="Proteomes" id="UP001146670">
    <property type="component" value="Unassembled WGS sequence"/>
</dbReference>
<dbReference type="RefSeq" id="WP_268752557.1">
    <property type="nucleotide sequence ID" value="NZ_JAPRFQ010000003.1"/>
</dbReference>
<evidence type="ECO:0000313" key="4">
    <source>
        <dbReference type="Proteomes" id="UP001146670"/>
    </source>
</evidence>
<dbReference type="GO" id="GO:0003993">
    <property type="term" value="F:acid phosphatase activity"/>
    <property type="evidence" value="ECO:0007669"/>
    <property type="project" value="InterPro"/>
</dbReference>
<feature type="coiled-coil region" evidence="1">
    <location>
        <begin position="69"/>
        <end position="96"/>
    </location>
</feature>
<dbReference type="InterPro" id="IPR029052">
    <property type="entry name" value="Metallo-depent_PP-like"/>
</dbReference>
<reference evidence="3" key="1">
    <citation type="submission" date="2022-12" db="EMBL/GenBank/DDBJ databases">
        <title>Description and comparative metabolic analysis of Aerococcus sp. nov., isolated from the feces of a pig.</title>
        <authorList>
            <person name="Chang Y.-H."/>
        </authorList>
    </citation>
    <scope>NUCLEOTIDE SEQUENCE</scope>
    <source>
        <strain evidence="3">YH-aer222</strain>
    </source>
</reference>
<comment type="caution">
    <text evidence="3">The sequence shown here is derived from an EMBL/GenBank/DDBJ whole genome shotgun (WGS) entry which is preliminary data.</text>
</comment>
<organism evidence="3 4">
    <name type="scientific">Aerococcus kribbianus</name>
    <dbReference type="NCBI Taxonomy" id="2999064"/>
    <lineage>
        <taxon>Bacteria</taxon>
        <taxon>Bacillati</taxon>
        <taxon>Bacillota</taxon>
        <taxon>Bacilli</taxon>
        <taxon>Lactobacillales</taxon>
        <taxon>Aerococcaceae</taxon>
        <taxon>Aerococcus</taxon>
    </lineage>
</organism>
<protein>
    <submittedName>
        <fullName evidence="3">Fibronectin type III domain-containing protein</fullName>
    </submittedName>
</protein>
<accession>A0A9X3FQ49</accession>
<evidence type="ECO:0000259" key="2">
    <source>
        <dbReference type="Pfam" id="PF16656"/>
    </source>
</evidence>
<evidence type="ECO:0000256" key="1">
    <source>
        <dbReference type="SAM" id="Coils"/>
    </source>
</evidence>
<keyword evidence="1" id="KW-0175">Coiled coil</keyword>
<dbReference type="AlphaFoldDB" id="A0A9X3FQ49"/>
<evidence type="ECO:0000313" key="3">
    <source>
        <dbReference type="EMBL" id="MCZ0726226.1"/>
    </source>
</evidence>
<keyword evidence="4" id="KW-1185">Reference proteome</keyword>
<dbReference type="EMBL" id="JAPRFR010000003">
    <property type="protein sequence ID" value="MCZ0726226.1"/>
    <property type="molecule type" value="Genomic_DNA"/>
</dbReference>
<dbReference type="InterPro" id="IPR015914">
    <property type="entry name" value="PAPs_N"/>
</dbReference>
<name>A0A9X3FQ49_9LACT</name>
<dbReference type="GO" id="GO:0046872">
    <property type="term" value="F:metal ion binding"/>
    <property type="evidence" value="ECO:0007669"/>
    <property type="project" value="InterPro"/>
</dbReference>
<sequence>MLSAYDAAVFAEENTDVAELTVEAPVVDQTAVDKQDVVEAKALAAENKTGEEATGNDADLGGSESYEEAVAKQNALQEAERQALTAETKRKNLERAEGYDFSIEANDGYVWDEEGTITGVTIGGETAPVVKEKPAAQKAPVNNEANRITMNLGSDPKSEMNFQWFTTDPNPDYKVYIYEEGNFDSVKAWTPEMTAYQGSYIQKTEDGHYIFAVTEPNDEDIPLEDKKIIGYFTDEVFSGDNLKWTDKGFEDYAVGLPYDPVAETAYTVNVTGLKPGTRYGYQISKEGFPAVVPIGSFTTAQAGNQPFKFVHYTDTQNAFSSDNARKEAAYSESTAKAILATMPDANFAFHTGDVVNEDYNDSEWVETLSALEGLTYHMPHAFGQVIMIMNIS</sequence>
<proteinExistence type="predicted"/>
<dbReference type="Pfam" id="PF16656">
    <property type="entry name" value="Pur_ac_phosph_N"/>
    <property type="match status" value="1"/>
</dbReference>